<dbReference type="Gene3D" id="1.20.1070.10">
    <property type="entry name" value="Rhodopsin 7-helix transmembrane proteins"/>
    <property type="match status" value="1"/>
</dbReference>
<evidence type="ECO:0000256" key="9">
    <source>
        <dbReference type="SAM" id="MobiDB-lite"/>
    </source>
</evidence>
<evidence type="ECO:0000256" key="4">
    <source>
        <dbReference type="ARBA" id="ARBA00022989"/>
    </source>
</evidence>
<dbReference type="PANTHER" id="PTHR24243:SF233">
    <property type="entry name" value="THYROTROPIN-RELEASING HORMONE RECEPTOR"/>
    <property type="match status" value="1"/>
</dbReference>
<dbReference type="PROSITE" id="PS50262">
    <property type="entry name" value="G_PROTEIN_RECEP_F1_2"/>
    <property type="match status" value="1"/>
</dbReference>
<keyword evidence="4 10" id="KW-1133">Transmembrane helix</keyword>
<dbReference type="PANTHER" id="PTHR24243">
    <property type="entry name" value="G-PROTEIN COUPLED RECEPTOR"/>
    <property type="match status" value="1"/>
</dbReference>
<evidence type="ECO:0000313" key="13">
    <source>
        <dbReference type="Proteomes" id="UP001445076"/>
    </source>
</evidence>
<feature type="domain" description="G-protein coupled receptors family 1 profile" evidence="11">
    <location>
        <begin position="1"/>
        <end position="70"/>
    </location>
</feature>
<keyword evidence="13" id="KW-1185">Reference proteome</keyword>
<evidence type="ECO:0000256" key="10">
    <source>
        <dbReference type="SAM" id="Phobius"/>
    </source>
</evidence>
<dbReference type="EMBL" id="JARKIK010000029">
    <property type="protein sequence ID" value="KAK8742104.1"/>
    <property type="molecule type" value="Genomic_DNA"/>
</dbReference>
<evidence type="ECO:0000256" key="5">
    <source>
        <dbReference type="ARBA" id="ARBA00023040"/>
    </source>
</evidence>
<protein>
    <recommendedName>
        <fullName evidence="11">G-protein coupled receptors family 1 profile domain-containing protein</fullName>
    </recommendedName>
</protein>
<feature type="transmembrane region" description="Helical" evidence="10">
    <location>
        <begin position="7"/>
        <end position="33"/>
    </location>
</feature>
<evidence type="ECO:0000256" key="1">
    <source>
        <dbReference type="ARBA" id="ARBA00004141"/>
    </source>
</evidence>
<feature type="compositionally biased region" description="Low complexity" evidence="9">
    <location>
        <begin position="102"/>
        <end position="118"/>
    </location>
</feature>
<feature type="compositionally biased region" description="Low complexity" evidence="9">
    <location>
        <begin position="265"/>
        <end position="276"/>
    </location>
</feature>
<dbReference type="GO" id="GO:0005886">
    <property type="term" value="C:plasma membrane"/>
    <property type="evidence" value="ECO:0007669"/>
    <property type="project" value="TreeGrafter"/>
</dbReference>
<proteinExistence type="inferred from homology"/>
<comment type="similarity">
    <text evidence="2">Belongs to the G-protein coupled receptor 1 family.</text>
</comment>
<evidence type="ECO:0000256" key="2">
    <source>
        <dbReference type="ARBA" id="ARBA00010663"/>
    </source>
</evidence>
<dbReference type="Proteomes" id="UP001445076">
    <property type="component" value="Unassembled WGS sequence"/>
</dbReference>
<dbReference type="InterPro" id="IPR017452">
    <property type="entry name" value="GPCR_Rhodpsn_7TM"/>
</dbReference>
<dbReference type="AlphaFoldDB" id="A0AAW0XNW9"/>
<evidence type="ECO:0000256" key="6">
    <source>
        <dbReference type="ARBA" id="ARBA00023136"/>
    </source>
</evidence>
<keyword evidence="6 10" id="KW-0472">Membrane</keyword>
<evidence type="ECO:0000256" key="3">
    <source>
        <dbReference type="ARBA" id="ARBA00022692"/>
    </source>
</evidence>
<keyword evidence="7" id="KW-0675">Receptor</keyword>
<comment type="caution">
    <text evidence="12">The sequence shown here is derived from an EMBL/GenBank/DDBJ whole genome shotgun (WGS) entry which is preliminary data.</text>
</comment>
<keyword evidence="5" id="KW-0297">G-protein coupled receptor</keyword>
<feature type="region of interest" description="Disordered" evidence="9">
    <location>
        <begin position="259"/>
        <end position="282"/>
    </location>
</feature>
<dbReference type="GO" id="GO:0004930">
    <property type="term" value="F:G protein-coupled receptor activity"/>
    <property type="evidence" value="ECO:0007669"/>
    <property type="project" value="UniProtKB-KW"/>
</dbReference>
<organism evidence="12 13">
    <name type="scientific">Cherax quadricarinatus</name>
    <name type="common">Australian red claw crayfish</name>
    <dbReference type="NCBI Taxonomy" id="27406"/>
    <lineage>
        <taxon>Eukaryota</taxon>
        <taxon>Metazoa</taxon>
        <taxon>Ecdysozoa</taxon>
        <taxon>Arthropoda</taxon>
        <taxon>Crustacea</taxon>
        <taxon>Multicrustacea</taxon>
        <taxon>Malacostraca</taxon>
        <taxon>Eumalacostraca</taxon>
        <taxon>Eucarida</taxon>
        <taxon>Decapoda</taxon>
        <taxon>Pleocyemata</taxon>
        <taxon>Astacidea</taxon>
        <taxon>Parastacoidea</taxon>
        <taxon>Parastacidae</taxon>
        <taxon>Cherax</taxon>
    </lineage>
</organism>
<sequence length="364" mass="40314">MKARRQVVVMLATVTIFFFVSLLPFRVMTLWIVWTPNETIATVGALRYYSMLYTARVMLFANSAVNPILYNLTSSKFRDAFIKLLSNDKRRQRHLSRQSTFNTTGNSLSNGRSGSSRTIPTDLASLKESHPARLALARCIRHSSFDDFPGPRPSMARYGRQSSFAGTYCLPSSSSNSAACSRQNSRAGENGALSALDVRQALECEKRHSGEGRRLLEGDRAAVFTADMIEEERSSGGVTRMESVRKEQQNITKEMEKLLSEEEGSSSGESKCTTSCPGDLVNQTKENQVEPTAEELHNSQEELHNNKAELHNSEEELNNGNTNLAPTLDFVTTEEKAAQDTISSTENGKSVLIPEKLSTRVSVV</sequence>
<keyword evidence="3 10" id="KW-0812">Transmembrane</keyword>
<accession>A0AAW0XNW9</accession>
<reference evidence="12 13" key="1">
    <citation type="journal article" date="2024" name="BMC Genomics">
        <title>Genome assembly of redclaw crayfish (Cherax quadricarinatus) provides insights into its immune adaptation and hypoxia tolerance.</title>
        <authorList>
            <person name="Liu Z."/>
            <person name="Zheng J."/>
            <person name="Li H."/>
            <person name="Fang K."/>
            <person name="Wang S."/>
            <person name="He J."/>
            <person name="Zhou D."/>
            <person name="Weng S."/>
            <person name="Chi M."/>
            <person name="Gu Z."/>
            <person name="He J."/>
            <person name="Li F."/>
            <person name="Wang M."/>
        </authorList>
    </citation>
    <scope>NUCLEOTIDE SEQUENCE [LARGE SCALE GENOMIC DNA]</scope>
    <source>
        <strain evidence="12">ZL_2023a</strain>
    </source>
</reference>
<evidence type="ECO:0000256" key="7">
    <source>
        <dbReference type="ARBA" id="ARBA00023170"/>
    </source>
</evidence>
<evidence type="ECO:0000256" key="8">
    <source>
        <dbReference type="ARBA" id="ARBA00023224"/>
    </source>
</evidence>
<name>A0AAW0XNW9_CHEQU</name>
<keyword evidence="8" id="KW-0807">Transducer</keyword>
<gene>
    <name evidence="12" type="ORF">OTU49_002119</name>
</gene>
<evidence type="ECO:0000313" key="12">
    <source>
        <dbReference type="EMBL" id="KAK8742104.1"/>
    </source>
</evidence>
<feature type="region of interest" description="Disordered" evidence="9">
    <location>
        <begin position="93"/>
        <end position="120"/>
    </location>
</feature>
<evidence type="ECO:0000259" key="11">
    <source>
        <dbReference type="PROSITE" id="PS50262"/>
    </source>
</evidence>
<comment type="subcellular location">
    <subcellularLocation>
        <location evidence="1">Membrane</location>
        <topology evidence="1">Multi-pass membrane protein</topology>
    </subcellularLocation>
</comment>
<dbReference type="SUPFAM" id="SSF81321">
    <property type="entry name" value="Family A G protein-coupled receptor-like"/>
    <property type="match status" value="1"/>
</dbReference>
<dbReference type="InterPro" id="IPR000276">
    <property type="entry name" value="GPCR_Rhodpsn"/>
</dbReference>
<dbReference type="PRINTS" id="PR00237">
    <property type="entry name" value="GPCRRHODOPSN"/>
</dbReference>